<gene>
    <name evidence="1" type="ORF">QP229_10690</name>
</gene>
<evidence type="ECO:0000313" key="1">
    <source>
        <dbReference type="EMBL" id="MDK6900414.1"/>
    </source>
</evidence>
<protein>
    <submittedName>
        <fullName evidence="1">RepB family plasmid replication initiator protein</fullName>
    </submittedName>
</protein>
<evidence type="ECO:0000313" key="2">
    <source>
        <dbReference type="Proteomes" id="UP001230629"/>
    </source>
</evidence>
<name>A0AAW6XTK6_STRAG</name>
<dbReference type="Proteomes" id="UP001230629">
    <property type="component" value="Unassembled WGS sequence"/>
</dbReference>
<organism evidence="1 2">
    <name type="scientific">Streptococcus agalactiae</name>
    <dbReference type="NCBI Taxonomy" id="1311"/>
    <lineage>
        <taxon>Bacteria</taxon>
        <taxon>Bacillati</taxon>
        <taxon>Bacillota</taxon>
        <taxon>Bacilli</taxon>
        <taxon>Lactobacillales</taxon>
        <taxon>Streptococcaceae</taxon>
        <taxon>Streptococcus</taxon>
    </lineage>
</organism>
<dbReference type="EMBL" id="JASOIH010000067">
    <property type="protein sequence ID" value="MDK6900414.1"/>
    <property type="molecule type" value="Genomic_DNA"/>
</dbReference>
<accession>A0AAW6XTK6</accession>
<feature type="non-terminal residue" evidence="1">
    <location>
        <position position="39"/>
    </location>
</feature>
<sequence>MSGETVVYKNDMNLVPLRKFNNTEVNLFFTLCNKLKDKG</sequence>
<reference evidence="1" key="1">
    <citation type="submission" date="2023-05" db="EMBL/GenBank/DDBJ databases">
        <title>Cataloging the Phylogenetic Diversity of Human Bladder Bacteria.</title>
        <authorList>
            <person name="Du J."/>
        </authorList>
    </citation>
    <scope>NUCLEOTIDE SEQUENCE</scope>
    <source>
        <strain evidence="1">UMB8703</strain>
    </source>
</reference>
<dbReference type="AlphaFoldDB" id="A0AAW6XTK6"/>
<proteinExistence type="predicted"/>
<comment type="caution">
    <text evidence="1">The sequence shown here is derived from an EMBL/GenBank/DDBJ whole genome shotgun (WGS) entry which is preliminary data.</text>
</comment>